<dbReference type="Pfam" id="PF08031">
    <property type="entry name" value="BBE"/>
    <property type="match status" value="1"/>
</dbReference>
<gene>
    <name evidence="8" type="ORF">B0J11DRAFT_587266</name>
</gene>
<evidence type="ECO:0000256" key="6">
    <source>
        <dbReference type="SAM" id="SignalP"/>
    </source>
</evidence>
<dbReference type="SUPFAM" id="SSF56176">
    <property type="entry name" value="FAD-binding/transporter-associated domain-like"/>
    <property type="match status" value="1"/>
</dbReference>
<keyword evidence="6" id="KW-0732">Signal</keyword>
<keyword evidence="5" id="KW-0560">Oxidoreductase</keyword>
<protein>
    <recommendedName>
        <fullName evidence="7">FAD-binding PCMH-type domain-containing protein</fullName>
    </recommendedName>
</protein>
<dbReference type="InterPro" id="IPR016166">
    <property type="entry name" value="FAD-bd_PCMH"/>
</dbReference>
<name>A0A9P9J1P1_9PLEO</name>
<evidence type="ECO:0000256" key="1">
    <source>
        <dbReference type="ARBA" id="ARBA00001974"/>
    </source>
</evidence>
<evidence type="ECO:0000313" key="8">
    <source>
        <dbReference type="EMBL" id="KAH7138154.1"/>
    </source>
</evidence>
<feature type="chain" id="PRO_5040214946" description="FAD-binding PCMH-type domain-containing protein" evidence="6">
    <location>
        <begin position="18"/>
        <end position="541"/>
    </location>
</feature>
<comment type="cofactor">
    <cofactor evidence="1">
        <name>FAD</name>
        <dbReference type="ChEBI" id="CHEBI:57692"/>
    </cofactor>
</comment>
<organism evidence="8 9">
    <name type="scientific">Dendryphion nanum</name>
    <dbReference type="NCBI Taxonomy" id="256645"/>
    <lineage>
        <taxon>Eukaryota</taxon>
        <taxon>Fungi</taxon>
        <taxon>Dikarya</taxon>
        <taxon>Ascomycota</taxon>
        <taxon>Pezizomycotina</taxon>
        <taxon>Dothideomycetes</taxon>
        <taxon>Pleosporomycetidae</taxon>
        <taxon>Pleosporales</taxon>
        <taxon>Torulaceae</taxon>
        <taxon>Dendryphion</taxon>
    </lineage>
</organism>
<dbReference type="GO" id="GO:0016491">
    <property type="term" value="F:oxidoreductase activity"/>
    <property type="evidence" value="ECO:0007669"/>
    <property type="project" value="UniProtKB-KW"/>
</dbReference>
<dbReference type="InterPro" id="IPR036318">
    <property type="entry name" value="FAD-bd_PCMH-like_sf"/>
</dbReference>
<evidence type="ECO:0000256" key="2">
    <source>
        <dbReference type="ARBA" id="ARBA00005466"/>
    </source>
</evidence>
<dbReference type="Proteomes" id="UP000700596">
    <property type="component" value="Unassembled WGS sequence"/>
</dbReference>
<dbReference type="InterPro" id="IPR016169">
    <property type="entry name" value="FAD-bd_PCMH_sub2"/>
</dbReference>
<dbReference type="Gene3D" id="3.30.465.10">
    <property type="match status" value="2"/>
</dbReference>
<dbReference type="Gene3D" id="3.40.462.20">
    <property type="match status" value="1"/>
</dbReference>
<evidence type="ECO:0000256" key="3">
    <source>
        <dbReference type="ARBA" id="ARBA00022630"/>
    </source>
</evidence>
<dbReference type="InterPro" id="IPR006094">
    <property type="entry name" value="Oxid_FAD_bind_N"/>
</dbReference>
<evidence type="ECO:0000259" key="7">
    <source>
        <dbReference type="PROSITE" id="PS51387"/>
    </source>
</evidence>
<evidence type="ECO:0000256" key="4">
    <source>
        <dbReference type="ARBA" id="ARBA00022827"/>
    </source>
</evidence>
<keyword evidence="3" id="KW-0285">Flavoprotein</keyword>
<feature type="signal peptide" evidence="6">
    <location>
        <begin position="1"/>
        <end position="17"/>
    </location>
</feature>
<comment type="similarity">
    <text evidence="2">Belongs to the oxygen-dependent FAD-linked oxidoreductase family.</text>
</comment>
<dbReference type="OrthoDB" id="9983560at2759"/>
<dbReference type="EMBL" id="JAGMWT010000001">
    <property type="protein sequence ID" value="KAH7138154.1"/>
    <property type="molecule type" value="Genomic_DNA"/>
</dbReference>
<evidence type="ECO:0000313" key="9">
    <source>
        <dbReference type="Proteomes" id="UP000700596"/>
    </source>
</evidence>
<dbReference type="PANTHER" id="PTHR42973:SF39">
    <property type="entry name" value="FAD-BINDING PCMH-TYPE DOMAIN-CONTAINING PROTEIN"/>
    <property type="match status" value="1"/>
</dbReference>
<comment type="caution">
    <text evidence="8">The sequence shown here is derived from an EMBL/GenBank/DDBJ whole genome shotgun (WGS) entry which is preliminary data.</text>
</comment>
<evidence type="ECO:0000256" key="5">
    <source>
        <dbReference type="ARBA" id="ARBA00023002"/>
    </source>
</evidence>
<feature type="domain" description="FAD-binding PCMH-type" evidence="7">
    <location>
        <begin position="126"/>
        <end position="273"/>
    </location>
</feature>
<dbReference type="InterPro" id="IPR012951">
    <property type="entry name" value="BBE"/>
</dbReference>
<sequence>MLSFSALLIFLCTVVLSTITIAGVPYCLPGDKCFPSGTELQVFNNSINGKLIKNEPYGSACYKSNYNANICMEQVTNKHSYPHQLSLPAGVMYTSWEQTEKGEGCPVPELPANASPLSPLEGNCTLGGMSSYSVKTLAVDDITMTVKFARKHNLRFRIKNTGHDYTGHVLAIGPGANVEEVYAAGARNGVVLAAGYTASVGAGGGYVLGGGIGPLGNYFGLAVDNVVQFDVVTADGSTETVNECTNPDLFWALRGGGGTLAVTTRTYFKTYPSFSAVSTAVGQIKCTQRSAWTTLITKLIASQVSLRKAGLAGIWQSNSGTLSLALIYLQPSFTNPATELSTFFNLIKPFLSIPSCATQVKPTQFVGNTSWNDAYRQAILPLITAAAPGGLNIIDGSRLISNKLVSSETELRSVTDYVVNLDPNVNFIWQNSVGTASNKIAPNATSVHPDWRTAFAFMDIAVTGPWSGTTPSQISIAKKALEDADSVFGETAFSNEAWILEKNWQRQFWGENYERLVKIKRDVDPCGLFNCRRCVGSEEGF</sequence>
<dbReference type="AlphaFoldDB" id="A0A9P9J1P1"/>
<dbReference type="Pfam" id="PF01565">
    <property type="entry name" value="FAD_binding_4"/>
    <property type="match status" value="1"/>
</dbReference>
<accession>A0A9P9J1P1</accession>
<keyword evidence="4" id="KW-0274">FAD</keyword>
<keyword evidence="9" id="KW-1185">Reference proteome</keyword>
<dbReference type="InterPro" id="IPR050416">
    <property type="entry name" value="FAD-linked_Oxidoreductase"/>
</dbReference>
<dbReference type="PROSITE" id="PS51387">
    <property type="entry name" value="FAD_PCMH"/>
    <property type="match status" value="1"/>
</dbReference>
<dbReference type="GO" id="GO:0071949">
    <property type="term" value="F:FAD binding"/>
    <property type="evidence" value="ECO:0007669"/>
    <property type="project" value="InterPro"/>
</dbReference>
<proteinExistence type="inferred from homology"/>
<dbReference type="PANTHER" id="PTHR42973">
    <property type="entry name" value="BINDING OXIDOREDUCTASE, PUTATIVE (AFU_ORTHOLOGUE AFUA_1G17690)-RELATED"/>
    <property type="match status" value="1"/>
</dbReference>
<reference evidence="8" key="1">
    <citation type="journal article" date="2021" name="Nat. Commun.">
        <title>Genetic determinants of endophytism in the Arabidopsis root mycobiome.</title>
        <authorList>
            <person name="Mesny F."/>
            <person name="Miyauchi S."/>
            <person name="Thiergart T."/>
            <person name="Pickel B."/>
            <person name="Atanasova L."/>
            <person name="Karlsson M."/>
            <person name="Huettel B."/>
            <person name="Barry K.W."/>
            <person name="Haridas S."/>
            <person name="Chen C."/>
            <person name="Bauer D."/>
            <person name="Andreopoulos W."/>
            <person name="Pangilinan J."/>
            <person name="LaButti K."/>
            <person name="Riley R."/>
            <person name="Lipzen A."/>
            <person name="Clum A."/>
            <person name="Drula E."/>
            <person name="Henrissat B."/>
            <person name="Kohler A."/>
            <person name="Grigoriev I.V."/>
            <person name="Martin F.M."/>
            <person name="Hacquard S."/>
        </authorList>
    </citation>
    <scope>NUCLEOTIDE SEQUENCE</scope>
    <source>
        <strain evidence="8">MPI-CAGE-CH-0243</strain>
    </source>
</reference>